<feature type="non-terminal residue" evidence="1">
    <location>
        <position position="1"/>
    </location>
</feature>
<evidence type="ECO:0000313" key="2">
    <source>
        <dbReference type="Proteomes" id="UP001152795"/>
    </source>
</evidence>
<dbReference type="AlphaFoldDB" id="A0A6S7KYG2"/>
<evidence type="ECO:0000313" key="1">
    <source>
        <dbReference type="EMBL" id="CAB4025249.1"/>
    </source>
</evidence>
<keyword evidence="2" id="KW-1185">Reference proteome</keyword>
<feature type="non-terminal residue" evidence="1">
    <location>
        <position position="151"/>
    </location>
</feature>
<dbReference type="Proteomes" id="UP001152795">
    <property type="component" value="Unassembled WGS sequence"/>
</dbReference>
<organism evidence="1 2">
    <name type="scientific">Paramuricea clavata</name>
    <name type="common">Red gorgonian</name>
    <name type="synonym">Violescent sea-whip</name>
    <dbReference type="NCBI Taxonomy" id="317549"/>
    <lineage>
        <taxon>Eukaryota</taxon>
        <taxon>Metazoa</taxon>
        <taxon>Cnidaria</taxon>
        <taxon>Anthozoa</taxon>
        <taxon>Octocorallia</taxon>
        <taxon>Malacalcyonacea</taxon>
        <taxon>Plexauridae</taxon>
        <taxon>Paramuricea</taxon>
    </lineage>
</organism>
<sequence>GLSLKKAVKIIKAAEQTQQQQQQQVKKMTGDLSVNTIKENKGYTGERRNITGKVTLPVWHEGKKQLIKFNIIDGDYRPILFLDTSIAFVIVNLRHCDILPLGIQPHKDPASEYKDVFDGSLIIRFRVACTIEEQADASTIKIVKIRGSAIR</sequence>
<reference evidence="1" key="1">
    <citation type="submission" date="2020-04" db="EMBL/GenBank/DDBJ databases">
        <authorList>
            <person name="Alioto T."/>
            <person name="Alioto T."/>
            <person name="Gomez Garrido J."/>
        </authorList>
    </citation>
    <scope>NUCLEOTIDE SEQUENCE</scope>
    <source>
        <strain evidence="1">A484AB</strain>
    </source>
</reference>
<protein>
    <submittedName>
        <fullName evidence="1">Uncharacterized protein</fullName>
    </submittedName>
</protein>
<dbReference type="EMBL" id="CACRXK020013502">
    <property type="protein sequence ID" value="CAB4025249.1"/>
    <property type="molecule type" value="Genomic_DNA"/>
</dbReference>
<name>A0A6S7KYG2_PARCT</name>
<accession>A0A6S7KYG2</accession>
<proteinExistence type="predicted"/>
<gene>
    <name evidence="1" type="ORF">PACLA_8A012896</name>
</gene>
<comment type="caution">
    <text evidence="1">The sequence shown here is derived from an EMBL/GenBank/DDBJ whole genome shotgun (WGS) entry which is preliminary data.</text>
</comment>
<dbReference type="OrthoDB" id="5987525at2759"/>